<dbReference type="PANTHER" id="PTHR15087">
    <property type="entry name" value="PROTEIN NPAT"/>
    <property type="match status" value="1"/>
</dbReference>
<gene>
    <name evidence="3" type="primary">Npat</name>
    <name evidence="3" type="ORF">CERFAM_R13241</name>
</gene>
<feature type="region of interest" description="Disordered" evidence="1">
    <location>
        <begin position="486"/>
        <end position="521"/>
    </location>
</feature>
<feature type="compositionally biased region" description="Polar residues" evidence="1">
    <location>
        <begin position="1205"/>
        <end position="1216"/>
    </location>
</feature>
<sequence length="1472" mass="158480">VAGYLQQENLQATCHQFILESSDLKEYAEHCTEDGFIPACLLSLCGKNLTTILNEYVAMKTKETTSEVPAMMSSLWKKLDYTLSQIRSMQNSDFRFSSNQRLRTRSGIVEMKRQRMLQQSAPANSGLLSVAQQSGPQNSSSVVPPQVIHRPTINQSMPQTRLNTLFVNQSQTQENKINTGGLIHIQVPTSQERKLHSNLLSPGRRKSESQKRKSTATSGPLSATRSSQDSEEVVMEKESEPLEELIDGNFPQLVIENAREKILSNKSLQEKLAENINKILGSDGSVAQAPKQTDSGPTEQETSIDEILGLQGEIHMSEEAIQDILEQTESDPAFQALFDWFDYGKSKVNKNLPAGISGRNGVENEILVGEDTLETFGNSLGTEETNRCDTSREPLSCKGFQLGEASCALKTSINDDDTSKKNPTSEQLHGNCRPRKQTEVLTAITPEHIRELEIAFDSVSGLTEPNKRPSSDSKCNEHCADTYITKESSTLISESESAMEIEKGPPSDSSQSSPNLEYVHSGTPQIPLISVAEDTIAGENKTDSGSKCPLSPDTSLSEKRLPGSPSDGSPGHSALLRQDNSSISSPPADAEKEQTVTSDPAALPGVSQENSSHPPNHQDQSTQAECAAGSAVDITDMDKTELQLEVVDTSNKTYSNDQHTLDKPCKKDFNLPSGLSNTECTQGEMQEPSSSTKVDTDNLYFSSGDNACTDISVVSTENNLTTSEICHSPLPETASSTDESGTEAKSISSVSSSSQPMDVDPSNIMSLKIIISDDPFIASDTELNNAVSSITGENLPTIILSSPAKSPTKTAGLPKCLTSEDTEKNVDSALAEQNLLVLRPKDPVVTSVNTQNEDCTGLSVAGSTHLSSEGGFIQLMPATSTAFGNSSNLYIATCMTDPATLGAAVTPSNVVVLPGSSMPLASQAPAVQQLRTPPRSSNTFPANQTVSPNFPQGSAIIIASPVQPVLQGMVGMIPLSVVGQNGNTFSAPACQVLHMPVANPVCNGSVPKLPIPPKSQKIPGARNKTNPGNCLAFLRGAKEKQRVLRTSSKAGNWDKLTSAEPGKKVEENLPVAPAESTSSNSRQSESHRRVLCFDNLLPTPGGNTQLQATKSSSQKERNENPLFAVDSASSSAKAQVPKRDKDKTLPRILCRPEVGSNRGTSAKEPQPERKVAAAGLSLDPFHKTTANKENELRRDTDEKQKNQDTTKLSNGQQSAALWNEKTVASVQELNKKQGSLSNGAGSGKSSVSVSLSSKEPKREPAKASSQGLGLSSPFSKQCVEMLQDMQWQSPTGKTVENGELPVPRTPSGVGDRHTDDTTDSVRTPTCRRFNEDSTTPRIMVPPATPDLPACSPASETGSENSVSMAAHTLMILSRAAIARTSTATPLKDNTQQFRALRSTVKKRKLEDLNEGERNSRSANRKDLQSSPTPSKKKKIKASTNIFKLKFYICKLPNSFPAGMDVDKFLLSLHYDE</sequence>
<dbReference type="InterPro" id="IPR052850">
    <property type="entry name" value="NPAT_LisH"/>
</dbReference>
<feature type="region of interest" description="Disordered" evidence="1">
    <location>
        <begin position="1404"/>
        <end position="1434"/>
    </location>
</feature>
<evidence type="ECO:0000259" key="2">
    <source>
        <dbReference type="Pfam" id="PF15712"/>
    </source>
</evidence>
<name>A0A851S1R8_CERFA</name>
<feature type="non-terminal residue" evidence="3">
    <location>
        <position position="1"/>
    </location>
</feature>
<evidence type="ECO:0000313" key="3">
    <source>
        <dbReference type="EMBL" id="NXC96997.1"/>
    </source>
</evidence>
<evidence type="ECO:0000256" key="1">
    <source>
        <dbReference type="SAM" id="MobiDB-lite"/>
    </source>
</evidence>
<feature type="non-terminal residue" evidence="3">
    <location>
        <position position="1472"/>
    </location>
</feature>
<feature type="region of interest" description="Disordered" evidence="1">
    <location>
        <begin position="723"/>
        <end position="759"/>
    </location>
</feature>
<feature type="compositionally biased region" description="Basic and acidic residues" evidence="1">
    <location>
        <begin position="1180"/>
        <end position="1204"/>
    </location>
</feature>
<feature type="compositionally biased region" description="Polar residues" evidence="1">
    <location>
        <begin position="733"/>
        <end position="745"/>
    </location>
</feature>
<feature type="region of interest" description="Disordered" evidence="1">
    <location>
        <begin position="1290"/>
        <end position="1322"/>
    </location>
</feature>
<dbReference type="PANTHER" id="PTHR15087:SF14">
    <property type="entry name" value="PROTEIN NPAT"/>
    <property type="match status" value="1"/>
</dbReference>
<dbReference type="GO" id="GO:0005634">
    <property type="term" value="C:nucleus"/>
    <property type="evidence" value="ECO:0007669"/>
    <property type="project" value="TreeGrafter"/>
</dbReference>
<feature type="compositionally biased region" description="Low complexity" evidence="1">
    <location>
        <begin position="1243"/>
        <end position="1253"/>
    </location>
</feature>
<feature type="compositionally biased region" description="Polar residues" evidence="1">
    <location>
        <begin position="1101"/>
        <end position="1112"/>
    </location>
</feature>
<feature type="region of interest" description="Disordered" evidence="1">
    <location>
        <begin position="539"/>
        <end position="627"/>
    </location>
</feature>
<dbReference type="Proteomes" id="UP000611277">
    <property type="component" value="Unassembled WGS sequence"/>
</dbReference>
<feature type="region of interest" description="Disordered" evidence="1">
    <location>
        <begin position="188"/>
        <end position="242"/>
    </location>
</feature>
<feature type="region of interest" description="Disordered" evidence="1">
    <location>
        <begin position="1233"/>
        <end position="1270"/>
    </location>
</feature>
<feature type="compositionally biased region" description="Polar residues" evidence="1">
    <location>
        <begin position="607"/>
        <end position="624"/>
    </location>
</feature>
<feature type="region of interest" description="Disordered" evidence="1">
    <location>
        <begin position="413"/>
        <end position="438"/>
    </location>
</feature>
<dbReference type="GO" id="GO:0003712">
    <property type="term" value="F:transcription coregulator activity"/>
    <property type="evidence" value="ECO:0007669"/>
    <property type="project" value="TreeGrafter"/>
</dbReference>
<keyword evidence="4" id="KW-1185">Reference proteome</keyword>
<proteinExistence type="predicted"/>
<feature type="compositionally biased region" description="Polar residues" evidence="1">
    <location>
        <begin position="486"/>
        <end position="496"/>
    </location>
</feature>
<feature type="region of interest" description="Disordered" evidence="1">
    <location>
        <begin position="1043"/>
        <end position="1216"/>
    </location>
</feature>
<feature type="compositionally biased region" description="Basic and acidic residues" evidence="1">
    <location>
        <begin position="1404"/>
        <end position="1423"/>
    </location>
</feature>
<reference evidence="3" key="1">
    <citation type="submission" date="2019-09" db="EMBL/GenBank/DDBJ databases">
        <title>Bird 10,000 Genomes (B10K) Project - Family phase.</title>
        <authorList>
            <person name="Zhang G."/>
        </authorList>
    </citation>
    <scope>NUCLEOTIDE SEQUENCE</scope>
    <source>
        <strain evidence="3">OUT-0039</strain>
        <tissue evidence="3">Muscle</tissue>
    </source>
</reference>
<evidence type="ECO:0000313" key="4">
    <source>
        <dbReference type="Proteomes" id="UP000611277"/>
    </source>
</evidence>
<accession>A0A851S1R8</accession>
<feature type="compositionally biased region" description="Low complexity" evidence="1">
    <location>
        <begin position="562"/>
        <end position="571"/>
    </location>
</feature>
<dbReference type="InterPro" id="IPR031442">
    <property type="entry name" value="NPAT_C"/>
</dbReference>
<protein>
    <submittedName>
        <fullName evidence="3">NPAT protein</fullName>
    </submittedName>
</protein>
<dbReference type="EMBL" id="WBNC01000573">
    <property type="protein sequence ID" value="NXC96997.1"/>
    <property type="molecule type" value="Genomic_DNA"/>
</dbReference>
<organism evidence="3 4">
    <name type="scientific">Certhia familiaris</name>
    <name type="common">Eurasian treecreeper</name>
    <dbReference type="NCBI Taxonomy" id="73333"/>
    <lineage>
        <taxon>Eukaryota</taxon>
        <taxon>Metazoa</taxon>
        <taxon>Chordata</taxon>
        <taxon>Craniata</taxon>
        <taxon>Vertebrata</taxon>
        <taxon>Euteleostomi</taxon>
        <taxon>Archelosauria</taxon>
        <taxon>Archosauria</taxon>
        <taxon>Dinosauria</taxon>
        <taxon>Saurischia</taxon>
        <taxon>Theropoda</taxon>
        <taxon>Coelurosauria</taxon>
        <taxon>Aves</taxon>
        <taxon>Neognathae</taxon>
        <taxon>Neoaves</taxon>
        <taxon>Telluraves</taxon>
        <taxon>Australaves</taxon>
        <taxon>Passeriformes</taxon>
        <taxon>Certhiidae</taxon>
        <taxon>Certhiinae</taxon>
        <taxon>Certhia</taxon>
    </lineage>
</organism>
<comment type="caution">
    <text evidence="3">The sequence shown here is derived from an EMBL/GenBank/DDBJ whole genome shotgun (WGS) entry which is preliminary data.</text>
</comment>
<dbReference type="Pfam" id="PF15712">
    <property type="entry name" value="NPAT_C"/>
    <property type="match status" value="1"/>
</dbReference>
<feature type="domain" description="Protein NPAT C-terminal" evidence="2">
    <location>
        <begin position="785"/>
        <end position="1472"/>
    </location>
</feature>
<feature type="compositionally biased region" description="Polar residues" evidence="1">
    <location>
        <begin position="215"/>
        <end position="227"/>
    </location>
</feature>